<dbReference type="GO" id="GO:0003677">
    <property type="term" value="F:DNA binding"/>
    <property type="evidence" value="ECO:0007669"/>
    <property type="project" value="UniProtKB-KW"/>
</dbReference>
<dbReference type="Proteomes" id="UP000198656">
    <property type="component" value="Unassembled WGS sequence"/>
</dbReference>
<dbReference type="GO" id="GO:0005829">
    <property type="term" value="C:cytosol"/>
    <property type="evidence" value="ECO:0007669"/>
    <property type="project" value="TreeGrafter"/>
</dbReference>
<reference evidence="4" key="1">
    <citation type="submission" date="2016-10" db="EMBL/GenBank/DDBJ databases">
        <authorList>
            <person name="Varghese N."/>
            <person name="Submissions S."/>
        </authorList>
    </citation>
    <scope>NUCLEOTIDE SEQUENCE [LARGE SCALE GENOMIC DNA]</scope>
    <source>
        <strain evidence="4">DSM 8344</strain>
    </source>
</reference>
<dbReference type="Pfam" id="PF01381">
    <property type="entry name" value="HTH_3"/>
    <property type="match status" value="1"/>
</dbReference>
<evidence type="ECO:0000256" key="1">
    <source>
        <dbReference type="ARBA" id="ARBA00023125"/>
    </source>
</evidence>
<dbReference type="PANTHER" id="PTHR46797:SF1">
    <property type="entry name" value="METHYLPHOSPHONATE SYNTHASE"/>
    <property type="match status" value="1"/>
</dbReference>
<dbReference type="RefSeq" id="WP_092333950.1">
    <property type="nucleotide sequence ID" value="NZ_FNCP01000014.1"/>
</dbReference>
<dbReference type="PANTHER" id="PTHR46797">
    <property type="entry name" value="HTH-TYPE TRANSCRIPTIONAL REGULATOR"/>
    <property type="match status" value="1"/>
</dbReference>
<keyword evidence="1" id="KW-0238">DNA-binding</keyword>
<proteinExistence type="predicted"/>
<evidence type="ECO:0000313" key="3">
    <source>
        <dbReference type="EMBL" id="SDH52543.1"/>
    </source>
</evidence>
<evidence type="ECO:0000313" key="4">
    <source>
        <dbReference type="Proteomes" id="UP000198656"/>
    </source>
</evidence>
<dbReference type="SMART" id="SM00530">
    <property type="entry name" value="HTH_XRE"/>
    <property type="match status" value="1"/>
</dbReference>
<dbReference type="EMBL" id="FNCP01000014">
    <property type="protein sequence ID" value="SDH52543.1"/>
    <property type="molecule type" value="Genomic_DNA"/>
</dbReference>
<gene>
    <name evidence="3" type="ORF">SAMN05443529_114107</name>
</gene>
<dbReference type="SUPFAM" id="SSF47413">
    <property type="entry name" value="lambda repressor-like DNA-binding domains"/>
    <property type="match status" value="1"/>
</dbReference>
<name>A0A1G8D4Q1_9FIRM</name>
<organism evidence="3 4">
    <name type="scientific">Desulfosporosinus hippei DSM 8344</name>
    <dbReference type="NCBI Taxonomy" id="1121419"/>
    <lineage>
        <taxon>Bacteria</taxon>
        <taxon>Bacillati</taxon>
        <taxon>Bacillota</taxon>
        <taxon>Clostridia</taxon>
        <taxon>Eubacteriales</taxon>
        <taxon>Desulfitobacteriaceae</taxon>
        <taxon>Desulfosporosinus</taxon>
    </lineage>
</organism>
<keyword evidence="4" id="KW-1185">Reference proteome</keyword>
<feature type="domain" description="HTH cro/C1-type" evidence="2">
    <location>
        <begin position="8"/>
        <end position="62"/>
    </location>
</feature>
<accession>A0A1G8D4Q1</accession>
<sequence length="81" mass="9019">MNTTAKQIKKLRVSLRLTQKQLADLIHMDESMINKIENGHSAGSIRTLTKLAAALGVSISELIGEQSPEQQEEKHVQTRPQ</sequence>
<dbReference type="InterPro" id="IPR001387">
    <property type="entry name" value="Cro/C1-type_HTH"/>
</dbReference>
<evidence type="ECO:0000259" key="2">
    <source>
        <dbReference type="PROSITE" id="PS50943"/>
    </source>
</evidence>
<protein>
    <submittedName>
        <fullName evidence="3">Helix-turn-helix</fullName>
    </submittedName>
</protein>
<dbReference type="PROSITE" id="PS50943">
    <property type="entry name" value="HTH_CROC1"/>
    <property type="match status" value="1"/>
</dbReference>
<dbReference type="InterPro" id="IPR010982">
    <property type="entry name" value="Lambda_DNA-bd_dom_sf"/>
</dbReference>
<dbReference type="STRING" id="1121419.SAMN05443529_114107"/>
<dbReference type="OrthoDB" id="407979at2"/>
<dbReference type="AlphaFoldDB" id="A0A1G8D4Q1"/>
<dbReference type="InterPro" id="IPR050807">
    <property type="entry name" value="TransReg_Diox_bact_type"/>
</dbReference>
<dbReference type="Gene3D" id="1.10.260.40">
    <property type="entry name" value="lambda repressor-like DNA-binding domains"/>
    <property type="match status" value="1"/>
</dbReference>
<dbReference type="GO" id="GO:0003700">
    <property type="term" value="F:DNA-binding transcription factor activity"/>
    <property type="evidence" value="ECO:0007669"/>
    <property type="project" value="TreeGrafter"/>
</dbReference>
<dbReference type="CDD" id="cd00093">
    <property type="entry name" value="HTH_XRE"/>
    <property type="match status" value="1"/>
</dbReference>